<dbReference type="EMBL" id="CP023777">
    <property type="protein sequence ID" value="ATL47965.1"/>
    <property type="molecule type" value="Genomic_DNA"/>
</dbReference>
<proteinExistence type="predicted"/>
<keyword evidence="4" id="KW-1185">Reference proteome</keyword>
<gene>
    <name evidence="3" type="ORF">COR50_12745</name>
</gene>
<accession>A0A291QVK4</accession>
<sequence length="194" mass="21276">MKKLGFLFLSICFAGLSVAAQEMHFGLKAGLNIANITNTSSDGSRAAFHIGAFARTYLDEKWAFQPEILYSGQGNKYEVLDEKFKTALGYLNVPLIVQYYIVPAFNLEIGPQVGFKLGAKIKHEGDSEDVGEQFKTADLGLGLGCGYEISRGLGVSFRYVFGLTDIAEASFFGLVNDGCQSNSLAQFSLFYRFK</sequence>
<evidence type="ECO:0000259" key="2">
    <source>
        <dbReference type="Pfam" id="PF13568"/>
    </source>
</evidence>
<dbReference type="AlphaFoldDB" id="A0A291QVK4"/>
<feature type="chain" id="PRO_5013262483" evidence="1">
    <location>
        <begin position="20"/>
        <end position="194"/>
    </location>
</feature>
<feature type="signal peptide" evidence="1">
    <location>
        <begin position="1"/>
        <end position="19"/>
    </location>
</feature>
<dbReference type="Proteomes" id="UP000220133">
    <property type="component" value="Chromosome"/>
</dbReference>
<keyword evidence="1" id="KW-0732">Signal</keyword>
<dbReference type="KEGG" id="cbae:COR50_12745"/>
<dbReference type="Pfam" id="PF13568">
    <property type="entry name" value="OMP_b-brl_2"/>
    <property type="match status" value="1"/>
</dbReference>
<protein>
    <submittedName>
        <fullName evidence="3">Opacity protein</fullName>
    </submittedName>
</protein>
<evidence type="ECO:0000313" key="4">
    <source>
        <dbReference type="Proteomes" id="UP000220133"/>
    </source>
</evidence>
<evidence type="ECO:0000313" key="3">
    <source>
        <dbReference type="EMBL" id="ATL47965.1"/>
    </source>
</evidence>
<evidence type="ECO:0000256" key="1">
    <source>
        <dbReference type="SAM" id="SignalP"/>
    </source>
</evidence>
<dbReference type="RefSeq" id="WP_098194342.1">
    <property type="nucleotide sequence ID" value="NZ_CP023777.1"/>
</dbReference>
<dbReference type="OrthoDB" id="947434at2"/>
<reference evidence="3 4" key="1">
    <citation type="submission" date="2017-10" db="EMBL/GenBank/DDBJ databases">
        <title>Paenichitinophaga pekingensis gen. nov., sp. nov., isolated from activated sludge.</title>
        <authorList>
            <person name="Jin D."/>
            <person name="Kong X."/>
            <person name="Deng Y."/>
            <person name="Bai Z."/>
        </authorList>
    </citation>
    <scope>NUCLEOTIDE SEQUENCE [LARGE SCALE GENOMIC DNA]</scope>
    <source>
        <strain evidence="3 4">13</strain>
    </source>
</reference>
<feature type="domain" description="Outer membrane protein beta-barrel" evidence="2">
    <location>
        <begin position="20"/>
        <end position="167"/>
    </location>
</feature>
<dbReference type="InterPro" id="IPR025665">
    <property type="entry name" value="Beta-barrel_OMP_2"/>
</dbReference>
<organism evidence="3 4">
    <name type="scientific">Chitinophaga caeni</name>
    <dbReference type="NCBI Taxonomy" id="2029983"/>
    <lineage>
        <taxon>Bacteria</taxon>
        <taxon>Pseudomonadati</taxon>
        <taxon>Bacteroidota</taxon>
        <taxon>Chitinophagia</taxon>
        <taxon>Chitinophagales</taxon>
        <taxon>Chitinophagaceae</taxon>
        <taxon>Chitinophaga</taxon>
    </lineage>
</organism>
<name>A0A291QVK4_9BACT</name>